<gene>
    <name evidence="2" type="ORF">SAY87_023828</name>
</gene>
<reference evidence="2 3" key="1">
    <citation type="journal article" date="2023" name="Hortic Res">
        <title>Pangenome of water caltrop reveals structural variations and asymmetric subgenome divergence after allopolyploidization.</title>
        <authorList>
            <person name="Zhang X."/>
            <person name="Chen Y."/>
            <person name="Wang L."/>
            <person name="Yuan Y."/>
            <person name="Fang M."/>
            <person name="Shi L."/>
            <person name="Lu R."/>
            <person name="Comes H.P."/>
            <person name="Ma Y."/>
            <person name="Chen Y."/>
            <person name="Huang G."/>
            <person name="Zhou Y."/>
            <person name="Zheng Z."/>
            <person name="Qiu Y."/>
        </authorList>
    </citation>
    <scope>NUCLEOTIDE SEQUENCE [LARGE SCALE GENOMIC DNA]</scope>
    <source>
        <tissue evidence="2">Roots</tissue>
    </source>
</reference>
<dbReference type="InterPro" id="IPR008889">
    <property type="entry name" value="VQ"/>
</dbReference>
<dbReference type="EMBL" id="JAXIOK010000003">
    <property type="protein sequence ID" value="KAK4775867.1"/>
    <property type="molecule type" value="Genomic_DNA"/>
</dbReference>
<name>A0AAN7L7G0_9MYRT</name>
<dbReference type="InterPro" id="IPR039335">
    <property type="entry name" value="SIB1/2"/>
</dbReference>
<evidence type="ECO:0000313" key="2">
    <source>
        <dbReference type="EMBL" id="KAK4775867.1"/>
    </source>
</evidence>
<dbReference type="PANTHER" id="PTHR33624:SF17">
    <property type="entry name" value="OS07G0687400 PROTEIN"/>
    <property type="match status" value="1"/>
</dbReference>
<proteinExistence type="predicted"/>
<dbReference type="Proteomes" id="UP001345219">
    <property type="component" value="Chromosome 18"/>
</dbReference>
<protein>
    <recommendedName>
        <fullName evidence="1">VQ domain-containing protein</fullName>
    </recommendedName>
</protein>
<sequence>MSELSESLHGQYHANSYNIHQIKPAKSLMKKKPPKVTYISSPVMVTAATASEFQSIVQELTGKDSGTGTGVPPLTHCDRHGGPMPITLFSREKGGTTGLFHYDHDSGSSTADFPPMWQPLKDSHAEAASDGFLDGSLAVHHHLPSFYEPFSCQELPDWPATVSK</sequence>
<comment type="caution">
    <text evidence="2">The sequence shown here is derived from an EMBL/GenBank/DDBJ whole genome shotgun (WGS) entry which is preliminary data.</text>
</comment>
<dbReference type="PANTHER" id="PTHR33624">
    <property type="entry name" value="SIGMA FACTOR BINDING PROTEIN 1, CHLOROPLASTIC"/>
    <property type="match status" value="1"/>
</dbReference>
<dbReference type="AlphaFoldDB" id="A0AAN7L7G0"/>
<evidence type="ECO:0000313" key="3">
    <source>
        <dbReference type="Proteomes" id="UP001345219"/>
    </source>
</evidence>
<evidence type="ECO:0000259" key="1">
    <source>
        <dbReference type="Pfam" id="PF05678"/>
    </source>
</evidence>
<accession>A0AAN7L7G0</accession>
<dbReference type="Pfam" id="PF05678">
    <property type="entry name" value="VQ"/>
    <property type="match status" value="1"/>
</dbReference>
<feature type="domain" description="VQ" evidence="1">
    <location>
        <begin position="39"/>
        <end position="65"/>
    </location>
</feature>
<keyword evidence="3" id="KW-1185">Reference proteome</keyword>
<organism evidence="2 3">
    <name type="scientific">Trapa incisa</name>
    <dbReference type="NCBI Taxonomy" id="236973"/>
    <lineage>
        <taxon>Eukaryota</taxon>
        <taxon>Viridiplantae</taxon>
        <taxon>Streptophyta</taxon>
        <taxon>Embryophyta</taxon>
        <taxon>Tracheophyta</taxon>
        <taxon>Spermatophyta</taxon>
        <taxon>Magnoliopsida</taxon>
        <taxon>eudicotyledons</taxon>
        <taxon>Gunneridae</taxon>
        <taxon>Pentapetalae</taxon>
        <taxon>rosids</taxon>
        <taxon>malvids</taxon>
        <taxon>Myrtales</taxon>
        <taxon>Lythraceae</taxon>
        <taxon>Trapa</taxon>
    </lineage>
</organism>